<keyword evidence="2" id="KW-1185">Reference proteome</keyword>
<accession>A0A9R1WZ72</accession>
<comment type="caution">
    <text evidence="1">The sequence shown here is derived from an EMBL/GenBank/DDBJ whole genome shotgun (WGS) entry which is preliminary data.</text>
</comment>
<evidence type="ECO:0000313" key="2">
    <source>
        <dbReference type="Proteomes" id="UP000235145"/>
    </source>
</evidence>
<reference evidence="1 2" key="1">
    <citation type="journal article" date="2017" name="Nat. Commun.">
        <title>Genome assembly with in vitro proximity ligation data and whole-genome triplication in lettuce.</title>
        <authorList>
            <person name="Reyes-Chin-Wo S."/>
            <person name="Wang Z."/>
            <person name="Yang X."/>
            <person name="Kozik A."/>
            <person name="Arikit S."/>
            <person name="Song C."/>
            <person name="Xia L."/>
            <person name="Froenicke L."/>
            <person name="Lavelle D.O."/>
            <person name="Truco M.J."/>
            <person name="Xia R."/>
            <person name="Zhu S."/>
            <person name="Xu C."/>
            <person name="Xu H."/>
            <person name="Xu X."/>
            <person name="Cox K."/>
            <person name="Korf I."/>
            <person name="Meyers B.C."/>
            <person name="Michelmore R.W."/>
        </authorList>
    </citation>
    <scope>NUCLEOTIDE SEQUENCE [LARGE SCALE GENOMIC DNA]</scope>
    <source>
        <strain evidence="2">cv. Salinas</strain>
        <tissue evidence="1">Seedlings</tissue>
    </source>
</reference>
<name>A0A9R1WZ72_LACSA</name>
<protein>
    <submittedName>
        <fullName evidence="1">Uncharacterized protein</fullName>
    </submittedName>
</protein>
<gene>
    <name evidence="1" type="ORF">LSAT_V11C800451080</name>
</gene>
<dbReference type="EMBL" id="NBSK02000008">
    <property type="protein sequence ID" value="KAJ0190637.1"/>
    <property type="molecule type" value="Genomic_DNA"/>
</dbReference>
<proteinExistence type="predicted"/>
<evidence type="ECO:0000313" key="1">
    <source>
        <dbReference type="EMBL" id="KAJ0190637.1"/>
    </source>
</evidence>
<dbReference type="Proteomes" id="UP000235145">
    <property type="component" value="Unassembled WGS sequence"/>
</dbReference>
<sequence>MHSLSSKKTRKLNSFYLDNTKNINLGTTSSHLSSTTTVNTSIYKVDKLSNSSSATSQYSSKLVTDAYKENNNNMYHLQAREKRRQKIYIWKIKDRRK</sequence>
<dbReference type="AlphaFoldDB" id="A0A9R1WZ72"/>
<organism evidence="1 2">
    <name type="scientific">Lactuca sativa</name>
    <name type="common">Garden lettuce</name>
    <dbReference type="NCBI Taxonomy" id="4236"/>
    <lineage>
        <taxon>Eukaryota</taxon>
        <taxon>Viridiplantae</taxon>
        <taxon>Streptophyta</taxon>
        <taxon>Embryophyta</taxon>
        <taxon>Tracheophyta</taxon>
        <taxon>Spermatophyta</taxon>
        <taxon>Magnoliopsida</taxon>
        <taxon>eudicotyledons</taxon>
        <taxon>Gunneridae</taxon>
        <taxon>Pentapetalae</taxon>
        <taxon>asterids</taxon>
        <taxon>campanulids</taxon>
        <taxon>Asterales</taxon>
        <taxon>Asteraceae</taxon>
        <taxon>Cichorioideae</taxon>
        <taxon>Cichorieae</taxon>
        <taxon>Lactucinae</taxon>
        <taxon>Lactuca</taxon>
    </lineage>
</organism>